<keyword evidence="7 13" id="KW-0812">Transmembrane</keyword>
<evidence type="ECO:0000256" key="6">
    <source>
        <dbReference type="ARBA" id="ARBA00022617"/>
    </source>
</evidence>
<comment type="similarity">
    <text evidence="2 13">Belongs to the cytochrome ubiquinol oxidase subunit 1 family.</text>
</comment>
<reference evidence="14 15" key="1">
    <citation type="journal article" date="2014" name="Mol. Biol. Evol.">
        <title>Massive expansion of Ubiquitination-related gene families within the Chlamydiae.</title>
        <authorList>
            <person name="Domman D."/>
            <person name="Collingro A."/>
            <person name="Lagkouvardos I."/>
            <person name="Gehre L."/>
            <person name="Weinmaier T."/>
            <person name="Rattei T."/>
            <person name="Subtil A."/>
            <person name="Horn M."/>
        </authorList>
    </citation>
    <scope>NUCLEOTIDE SEQUENCE [LARGE SCALE GENOMIC DNA]</scope>
    <source>
        <strain evidence="14 15">EI2</strain>
    </source>
</reference>
<keyword evidence="9 13" id="KW-0249">Electron transport</keyword>
<dbReference type="PANTHER" id="PTHR30365:SF0">
    <property type="entry name" value="CYTOCHROME BD-I UBIQUINOL OXIDASE SUBUNIT 1"/>
    <property type="match status" value="1"/>
</dbReference>
<evidence type="ECO:0000256" key="12">
    <source>
        <dbReference type="ARBA" id="ARBA00023136"/>
    </source>
</evidence>
<feature type="transmembrane region" description="Helical" evidence="13">
    <location>
        <begin position="53"/>
        <end position="74"/>
    </location>
</feature>
<protein>
    <submittedName>
        <fullName evidence="14">Cytochrome d ubiquinol oxidase subunit 1</fullName>
        <ecNumber evidence="14">1.10.3.-</ecNumber>
    </submittedName>
</protein>
<keyword evidence="4 13" id="KW-1003">Cell membrane</keyword>
<dbReference type="PIRSF" id="PIRSF006446">
    <property type="entry name" value="Cyt_quinol_oxidase_1"/>
    <property type="match status" value="1"/>
</dbReference>
<sequence length="465" mass="52523">MDVLILARIQFALTIMFHYIYPVLSIGLGLIMVIVEGLYIKTKNPIYLRMAQFWTKVFALTFAIGVATGIVMEFEFGTNWATYSRYVGDVFGSALAAEGVFAFFLESGFLAVVIFGWNRVSPKFHFFATTMVCLGAHFSAIWIVIANSWMQTPAGFKIAGEGMNARAEITEFWEMVFNPSSMIRLGHVILGCWLAGAFLVISISAYYLLKKKHQIFARKSIIIGLWVAFITSILQAYSGDSSGKVVAKYQPTKLAAMEALYQTESGVPLTLFGVVNTEEKKIDYAIQIPKLLSFLSFGDFNAEVKGLDQVNPEDWPNVPVIFNVYRLMIAMWALMFSLSIAGLYLWYKKTLENHRGILWVMVFSAIYAQVANQAGWYSAETGRYPWLVYGLLRISEGLSKSVKANQVLGSIIMFMCVYLLLFILFVYMLNEKVKHGPEEEIEDDSSTPYHGLHHLVEENHHDTRL</sequence>
<gene>
    <name evidence="14" type="primary">cydA</name>
    <name evidence="14" type="ORF">DB44_CW00740</name>
</gene>
<dbReference type="Pfam" id="PF01654">
    <property type="entry name" value="Cyt_bd_oxida_I"/>
    <property type="match status" value="1"/>
</dbReference>
<keyword evidence="10 13" id="KW-1133">Transmembrane helix</keyword>
<dbReference type="InterPro" id="IPR002585">
    <property type="entry name" value="Cyt-d_ubiquinol_oxidase_su_1"/>
</dbReference>
<dbReference type="EMBL" id="JSAN01000069">
    <property type="protein sequence ID" value="KIC71901.1"/>
    <property type="molecule type" value="Genomic_DNA"/>
</dbReference>
<dbReference type="EC" id="1.10.3.-" evidence="14"/>
<dbReference type="GO" id="GO:0020037">
    <property type="term" value="F:heme binding"/>
    <property type="evidence" value="ECO:0007669"/>
    <property type="project" value="TreeGrafter"/>
</dbReference>
<dbReference type="AlphaFoldDB" id="A0A0C1JMV4"/>
<name>A0A0C1JMV4_9BACT</name>
<feature type="transmembrane region" description="Helical" evidence="13">
    <location>
        <begin position="407"/>
        <end position="429"/>
    </location>
</feature>
<evidence type="ECO:0000256" key="9">
    <source>
        <dbReference type="ARBA" id="ARBA00022982"/>
    </source>
</evidence>
<evidence type="ECO:0000256" key="1">
    <source>
        <dbReference type="ARBA" id="ARBA00004429"/>
    </source>
</evidence>
<feature type="transmembrane region" description="Helical" evidence="13">
    <location>
        <begin position="124"/>
        <end position="145"/>
    </location>
</feature>
<feature type="transmembrane region" description="Helical" evidence="13">
    <location>
        <begin position="221"/>
        <end position="238"/>
    </location>
</feature>
<dbReference type="GO" id="GO:0005886">
    <property type="term" value="C:plasma membrane"/>
    <property type="evidence" value="ECO:0007669"/>
    <property type="project" value="UniProtKB-SubCell"/>
</dbReference>
<dbReference type="Proteomes" id="UP000031465">
    <property type="component" value="Unassembled WGS sequence"/>
</dbReference>
<feature type="transmembrane region" description="Helical" evidence="13">
    <location>
        <begin position="94"/>
        <end position="117"/>
    </location>
</feature>
<feature type="transmembrane region" description="Helical" evidence="13">
    <location>
        <begin position="358"/>
        <end position="379"/>
    </location>
</feature>
<keyword evidence="8 13" id="KW-0479">Metal-binding</keyword>
<dbReference type="GO" id="GO:0009055">
    <property type="term" value="F:electron transfer activity"/>
    <property type="evidence" value="ECO:0007669"/>
    <property type="project" value="UniProtKB-UniRule"/>
</dbReference>
<dbReference type="RefSeq" id="WP_039358410.1">
    <property type="nucleotide sequence ID" value="NZ_JSAN01000069.1"/>
</dbReference>
<evidence type="ECO:0000256" key="5">
    <source>
        <dbReference type="ARBA" id="ARBA00022519"/>
    </source>
</evidence>
<evidence type="ECO:0000256" key="3">
    <source>
        <dbReference type="ARBA" id="ARBA00022448"/>
    </source>
</evidence>
<dbReference type="GO" id="GO:0019646">
    <property type="term" value="P:aerobic electron transport chain"/>
    <property type="evidence" value="ECO:0007669"/>
    <property type="project" value="InterPro"/>
</dbReference>
<keyword evidence="5" id="KW-0997">Cell inner membrane</keyword>
<keyword evidence="11 13" id="KW-0408">Iron</keyword>
<keyword evidence="6 13" id="KW-0349">Heme</keyword>
<evidence type="ECO:0000256" key="2">
    <source>
        <dbReference type="ARBA" id="ARBA00009819"/>
    </source>
</evidence>
<evidence type="ECO:0000313" key="14">
    <source>
        <dbReference type="EMBL" id="KIC71901.1"/>
    </source>
</evidence>
<evidence type="ECO:0000313" key="15">
    <source>
        <dbReference type="Proteomes" id="UP000031465"/>
    </source>
</evidence>
<dbReference type="GO" id="GO:0046872">
    <property type="term" value="F:metal ion binding"/>
    <property type="evidence" value="ECO:0007669"/>
    <property type="project" value="UniProtKB-UniRule"/>
</dbReference>
<organism evidence="14 15">
    <name type="scientific">Candidatus Protochlamydia amoebophila</name>
    <dbReference type="NCBI Taxonomy" id="362787"/>
    <lineage>
        <taxon>Bacteria</taxon>
        <taxon>Pseudomonadati</taxon>
        <taxon>Chlamydiota</taxon>
        <taxon>Chlamydiia</taxon>
        <taxon>Parachlamydiales</taxon>
        <taxon>Parachlamydiaceae</taxon>
        <taxon>Candidatus Protochlamydia</taxon>
    </lineage>
</organism>
<evidence type="ECO:0000256" key="10">
    <source>
        <dbReference type="ARBA" id="ARBA00022989"/>
    </source>
</evidence>
<dbReference type="GO" id="GO:0016682">
    <property type="term" value="F:oxidoreductase activity, acting on diphenols and related substances as donors, oxygen as acceptor"/>
    <property type="evidence" value="ECO:0007669"/>
    <property type="project" value="TreeGrafter"/>
</dbReference>
<keyword evidence="12 13" id="KW-0472">Membrane</keyword>
<dbReference type="PANTHER" id="PTHR30365">
    <property type="entry name" value="CYTOCHROME D UBIQUINOL OXIDASE"/>
    <property type="match status" value="1"/>
</dbReference>
<evidence type="ECO:0000256" key="11">
    <source>
        <dbReference type="ARBA" id="ARBA00023004"/>
    </source>
</evidence>
<keyword evidence="14" id="KW-0560">Oxidoreductase</keyword>
<evidence type="ECO:0000256" key="7">
    <source>
        <dbReference type="ARBA" id="ARBA00022692"/>
    </source>
</evidence>
<comment type="caution">
    <text evidence="14">The sequence shown here is derived from an EMBL/GenBank/DDBJ whole genome shotgun (WGS) entry which is preliminary data.</text>
</comment>
<feature type="transmembrane region" description="Helical" evidence="13">
    <location>
        <begin position="324"/>
        <end position="346"/>
    </location>
</feature>
<evidence type="ECO:0000256" key="4">
    <source>
        <dbReference type="ARBA" id="ARBA00022475"/>
    </source>
</evidence>
<evidence type="ECO:0000256" key="8">
    <source>
        <dbReference type="ARBA" id="ARBA00022723"/>
    </source>
</evidence>
<keyword evidence="3 13" id="KW-0813">Transport</keyword>
<feature type="transmembrane region" description="Helical" evidence="13">
    <location>
        <begin position="185"/>
        <end position="209"/>
    </location>
</feature>
<evidence type="ECO:0000256" key="13">
    <source>
        <dbReference type="PIRNR" id="PIRNR006446"/>
    </source>
</evidence>
<dbReference type="GO" id="GO:0070069">
    <property type="term" value="C:cytochrome complex"/>
    <property type="evidence" value="ECO:0007669"/>
    <property type="project" value="UniProtKB-UniRule"/>
</dbReference>
<accession>A0A0C1JMV4</accession>
<proteinExistence type="inferred from homology"/>
<feature type="transmembrane region" description="Helical" evidence="13">
    <location>
        <begin position="20"/>
        <end position="41"/>
    </location>
</feature>
<comment type="subcellular location">
    <subcellularLocation>
        <location evidence="1">Cell inner membrane</location>
        <topology evidence="1">Multi-pass membrane protein</topology>
    </subcellularLocation>
</comment>
<dbReference type="PATRIC" id="fig|362787.3.peg.1152"/>